<dbReference type="AlphaFoldDB" id="A0A494T6X9"/>
<name>A0A494T6X9_SPHPE</name>
<dbReference type="PANTHER" id="PTHR47197:SF3">
    <property type="entry name" value="DIHYDRO-HEME D1 DEHYDROGENASE"/>
    <property type="match status" value="1"/>
</dbReference>
<evidence type="ECO:0000313" key="2">
    <source>
        <dbReference type="EMBL" id="AYJ84630.1"/>
    </source>
</evidence>
<geneLocation type="plasmid" evidence="2">
    <name>unnamed2</name>
</geneLocation>
<dbReference type="InterPro" id="IPR002372">
    <property type="entry name" value="PQQ_rpt_dom"/>
</dbReference>
<dbReference type="InterPro" id="IPR011048">
    <property type="entry name" value="Haem_d1_sf"/>
</dbReference>
<accession>A0A494T6X9</accession>
<dbReference type="Proteomes" id="UP000276254">
    <property type="component" value="Plasmid unnamed2"/>
</dbReference>
<dbReference type="PANTHER" id="PTHR47197">
    <property type="entry name" value="PROTEIN NIRF"/>
    <property type="match status" value="1"/>
</dbReference>
<dbReference type="Pfam" id="PF13360">
    <property type="entry name" value="PQQ_2"/>
    <property type="match status" value="1"/>
</dbReference>
<dbReference type="Gene3D" id="2.130.10.10">
    <property type="entry name" value="YVTN repeat-like/Quinoprotein amine dehydrogenase"/>
    <property type="match status" value="2"/>
</dbReference>
<dbReference type="KEGG" id="spha:D3Y57_00560"/>
<protein>
    <submittedName>
        <fullName evidence="2">YncE family protein</fullName>
    </submittedName>
</protein>
<proteinExistence type="predicted"/>
<keyword evidence="3" id="KW-1185">Reference proteome</keyword>
<feature type="domain" description="Pyrrolo-quinoline quinone repeat" evidence="1">
    <location>
        <begin position="95"/>
        <end position="275"/>
    </location>
</feature>
<dbReference type="SUPFAM" id="SSF51004">
    <property type="entry name" value="C-terminal (heme d1) domain of cytochrome cd1-nitrite reductase"/>
    <property type="match status" value="1"/>
</dbReference>
<dbReference type="EMBL" id="CP032827">
    <property type="protein sequence ID" value="AYJ84630.1"/>
    <property type="molecule type" value="Genomic_DNA"/>
</dbReference>
<dbReference type="InterPro" id="IPR051200">
    <property type="entry name" value="Host-pathogen_enzymatic-act"/>
</dbReference>
<sequence length="334" mass="34940">MVAAAAAALAGVAHADATPDYSLTNSIPLGSPDRWDYAVFDGPTMRVYVAHGERLTVLDARTGELIGQVEGIAGGTHGTAISDREGLGFTDDGEKGEVVAFDLKTLKIIGHIPAGADADGMVRDPATGHIFVIEGDPGTVTVIDPAQRKAIATINAGEKMEYAAADGQGHVFVAGEANSDVVEIDAHTNRIMARWPAPNCRSPHGLALDKAGQRLFMGCANARLMVLDAHSGHVVADLAIGSGSDAIAFDPVRKRVFSSNGRDGTVTIYQQISADEYTVRAPIRTAVSGRTMTLDPATGRLFVIAADTDPSSTPGGRPHIRPGTVRALIYDPVQ</sequence>
<dbReference type="InterPro" id="IPR015943">
    <property type="entry name" value="WD40/YVTN_repeat-like_dom_sf"/>
</dbReference>
<organism evidence="2 3">
    <name type="scientific">Sphingomonas paeninsulae</name>
    <dbReference type="NCBI Taxonomy" id="2319844"/>
    <lineage>
        <taxon>Bacteria</taxon>
        <taxon>Pseudomonadati</taxon>
        <taxon>Pseudomonadota</taxon>
        <taxon>Alphaproteobacteria</taxon>
        <taxon>Sphingomonadales</taxon>
        <taxon>Sphingomonadaceae</taxon>
        <taxon>Sphingomonas</taxon>
    </lineage>
</organism>
<evidence type="ECO:0000313" key="3">
    <source>
        <dbReference type="Proteomes" id="UP000276254"/>
    </source>
</evidence>
<keyword evidence="2" id="KW-0614">Plasmid</keyword>
<evidence type="ECO:0000259" key="1">
    <source>
        <dbReference type="Pfam" id="PF13360"/>
    </source>
</evidence>
<gene>
    <name evidence="2" type="ORF">D3Y57_00560</name>
</gene>
<reference evidence="2 3" key="1">
    <citation type="submission" date="2018-09" db="EMBL/GenBank/DDBJ databases">
        <title>Sphingomonas peninsula sp. nov., isolated from fildes peninsula, Antarctic soil.</title>
        <authorList>
            <person name="Yingchao G."/>
        </authorList>
    </citation>
    <scope>NUCLEOTIDE SEQUENCE [LARGE SCALE GENOMIC DNA]</scope>
    <source>
        <strain evidence="2 3">YZ-8</strain>
        <plasmid evidence="2 3">unnamed2</plasmid>
    </source>
</reference>